<protein>
    <submittedName>
        <fullName evidence="3">Uncharacterized protein</fullName>
    </submittedName>
</protein>
<feature type="transmembrane region" description="Helical" evidence="2">
    <location>
        <begin position="7"/>
        <end position="30"/>
    </location>
</feature>
<feature type="region of interest" description="Disordered" evidence="1">
    <location>
        <begin position="365"/>
        <end position="391"/>
    </location>
</feature>
<dbReference type="OrthoDB" id="10516540at2759"/>
<dbReference type="AlphaFoldDB" id="A0A210Q708"/>
<keyword evidence="2" id="KW-0812">Transmembrane</keyword>
<accession>A0A210Q708</accession>
<name>A0A210Q708_MIZYE</name>
<reference evidence="3 4" key="1">
    <citation type="journal article" date="2017" name="Nat. Ecol. Evol.">
        <title>Scallop genome provides insights into evolution of bilaterian karyotype and development.</title>
        <authorList>
            <person name="Wang S."/>
            <person name="Zhang J."/>
            <person name="Jiao W."/>
            <person name="Li J."/>
            <person name="Xun X."/>
            <person name="Sun Y."/>
            <person name="Guo X."/>
            <person name="Huan P."/>
            <person name="Dong B."/>
            <person name="Zhang L."/>
            <person name="Hu X."/>
            <person name="Sun X."/>
            <person name="Wang J."/>
            <person name="Zhao C."/>
            <person name="Wang Y."/>
            <person name="Wang D."/>
            <person name="Huang X."/>
            <person name="Wang R."/>
            <person name="Lv J."/>
            <person name="Li Y."/>
            <person name="Zhang Z."/>
            <person name="Liu B."/>
            <person name="Lu W."/>
            <person name="Hui Y."/>
            <person name="Liang J."/>
            <person name="Zhou Z."/>
            <person name="Hou R."/>
            <person name="Li X."/>
            <person name="Liu Y."/>
            <person name="Li H."/>
            <person name="Ning X."/>
            <person name="Lin Y."/>
            <person name="Zhao L."/>
            <person name="Xing Q."/>
            <person name="Dou J."/>
            <person name="Li Y."/>
            <person name="Mao J."/>
            <person name="Guo H."/>
            <person name="Dou H."/>
            <person name="Li T."/>
            <person name="Mu C."/>
            <person name="Jiang W."/>
            <person name="Fu Q."/>
            <person name="Fu X."/>
            <person name="Miao Y."/>
            <person name="Liu J."/>
            <person name="Yu Q."/>
            <person name="Li R."/>
            <person name="Liao H."/>
            <person name="Li X."/>
            <person name="Kong Y."/>
            <person name="Jiang Z."/>
            <person name="Chourrout D."/>
            <person name="Li R."/>
            <person name="Bao Z."/>
        </authorList>
    </citation>
    <scope>NUCLEOTIDE SEQUENCE [LARGE SCALE GENOMIC DNA]</scope>
    <source>
        <strain evidence="3 4">PY_sf001</strain>
    </source>
</reference>
<sequence>MVGQNVLVAICSVGAGVLGFIAGLLIMFVVKSCQASDETDTEKGLPYTPRRESLPREYCSRGGVFDRRPPESVASVAPITSDGESGVYCRISKFDFPVVTEDAAIQTNEANDADYVYLVKFEQAVQCDIISACPPQSPCNQSTSSNGPENTMSYSAYRRHVMDAFSKWQILPAAAMTSQPCIEDDRGWSHHKLDKCKQTSKAAGQNEAADDSDLLVIKLTSNVRTFLYMNGLCETASSVATPITMTKTEATGDSHSSPTRQIATIQWSSHGNRTNGQSEIESTLKNSEPILEADNHYMNNEDYLPMDGESAEDYLPMKNLSEDDEYVLPEIKDNYSYLASLQRQTSSMKTNFACVKATQNTVTSLPDAYDASGRSGESQKTSPYSSGSTSECNVKQCPSECVSEDEYYLPMTTKASFVNEDYYNCSRLKEDDDDYLPIDEHTLPCGCGKTRQHSSQDSDYANYRPSAGYVDER</sequence>
<dbReference type="Proteomes" id="UP000242188">
    <property type="component" value="Unassembled WGS sequence"/>
</dbReference>
<comment type="caution">
    <text evidence="3">The sequence shown here is derived from an EMBL/GenBank/DDBJ whole genome shotgun (WGS) entry which is preliminary data.</text>
</comment>
<feature type="compositionally biased region" description="Polar residues" evidence="1">
    <location>
        <begin position="375"/>
        <end position="391"/>
    </location>
</feature>
<evidence type="ECO:0000256" key="1">
    <source>
        <dbReference type="SAM" id="MobiDB-lite"/>
    </source>
</evidence>
<gene>
    <name evidence="3" type="ORF">KP79_PYT07031</name>
</gene>
<feature type="region of interest" description="Disordered" evidence="1">
    <location>
        <begin position="448"/>
        <end position="473"/>
    </location>
</feature>
<keyword evidence="2" id="KW-1133">Transmembrane helix</keyword>
<proteinExistence type="predicted"/>
<evidence type="ECO:0000256" key="2">
    <source>
        <dbReference type="SAM" id="Phobius"/>
    </source>
</evidence>
<keyword evidence="2" id="KW-0472">Membrane</keyword>
<keyword evidence="4" id="KW-1185">Reference proteome</keyword>
<dbReference type="EMBL" id="NEDP02004764">
    <property type="protein sequence ID" value="OWF44514.1"/>
    <property type="molecule type" value="Genomic_DNA"/>
</dbReference>
<evidence type="ECO:0000313" key="4">
    <source>
        <dbReference type="Proteomes" id="UP000242188"/>
    </source>
</evidence>
<evidence type="ECO:0000313" key="3">
    <source>
        <dbReference type="EMBL" id="OWF44514.1"/>
    </source>
</evidence>
<organism evidence="3 4">
    <name type="scientific">Mizuhopecten yessoensis</name>
    <name type="common">Japanese scallop</name>
    <name type="synonym">Patinopecten yessoensis</name>
    <dbReference type="NCBI Taxonomy" id="6573"/>
    <lineage>
        <taxon>Eukaryota</taxon>
        <taxon>Metazoa</taxon>
        <taxon>Spiralia</taxon>
        <taxon>Lophotrochozoa</taxon>
        <taxon>Mollusca</taxon>
        <taxon>Bivalvia</taxon>
        <taxon>Autobranchia</taxon>
        <taxon>Pteriomorphia</taxon>
        <taxon>Pectinida</taxon>
        <taxon>Pectinoidea</taxon>
        <taxon>Pectinidae</taxon>
        <taxon>Mizuhopecten</taxon>
    </lineage>
</organism>